<comment type="caution">
    <text evidence="3">The sequence shown here is derived from an EMBL/GenBank/DDBJ whole genome shotgun (WGS) entry which is preliminary data.</text>
</comment>
<keyword evidence="1" id="KW-0560">Oxidoreductase</keyword>
<gene>
    <name evidence="3" type="ORF">ACFP1H_06640</name>
</gene>
<dbReference type="PANTHER" id="PTHR43364:SF4">
    <property type="entry name" value="NAD(P)-LINKED OXIDOREDUCTASE SUPERFAMILY PROTEIN"/>
    <property type="match status" value="1"/>
</dbReference>
<accession>A0ABW1T9B4</accession>
<evidence type="ECO:0000256" key="1">
    <source>
        <dbReference type="ARBA" id="ARBA00023002"/>
    </source>
</evidence>
<dbReference type="InterPro" id="IPR023210">
    <property type="entry name" value="NADP_OxRdtase_dom"/>
</dbReference>
<evidence type="ECO:0000313" key="3">
    <source>
        <dbReference type="EMBL" id="MFC6254263.1"/>
    </source>
</evidence>
<reference evidence="4" key="1">
    <citation type="journal article" date="2019" name="Int. J. Syst. Evol. Microbiol.">
        <title>The Global Catalogue of Microorganisms (GCM) 10K type strain sequencing project: providing services to taxonomists for standard genome sequencing and annotation.</title>
        <authorList>
            <consortium name="The Broad Institute Genomics Platform"/>
            <consortium name="The Broad Institute Genome Sequencing Center for Infectious Disease"/>
            <person name="Wu L."/>
            <person name="Ma J."/>
        </authorList>
    </citation>
    <scope>NUCLEOTIDE SEQUENCE [LARGE SCALE GENOMIC DNA]</scope>
    <source>
        <strain evidence="4">CCM 8950</strain>
    </source>
</reference>
<dbReference type="SUPFAM" id="SSF51430">
    <property type="entry name" value="NAD(P)-linked oxidoreductase"/>
    <property type="match status" value="1"/>
</dbReference>
<dbReference type="InterPro" id="IPR050523">
    <property type="entry name" value="AKR_Detox_Biosynth"/>
</dbReference>
<organism evidence="3 4">
    <name type="scientific">Secundilactobacillus hailunensis</name>
    <dbReference type="NCBI Taxonomy" id="2559923"/>
    <lineage>
        <taxon>Bacteria</taxon>
        <taxon>Bacillati</taxon>
        <taxon>Bacillota</taxon>
        <taxon>Bacilli</taxon>
        <taxon>Lactobacillales</taxon>
        <taxon>Lactobacillaceae</taxon>
        <taxon>Secundilactobacillus</taxon>
    </lineage>
</organism>
<dbReference type="Proteomes" id="UP001596190">
    <property type="component" value="Unassembled WGS sequence"/>
</dbReference>
<keyword evidence="4" id="KW-1185">Reference proteome</keyword>
<sequence>MQTVKLGTSNLNVSQIGLGTMAFGRWINEADSDAILDHAVNSGINLIDTADYYGPGQDEKPAYGDGTSETIIGNWLSHHPGVRSKIVLATKVGSNTNPVMSNPTLSREHIRQQIDSSLERLQTNYIDLYQAHLFDDGTPLAETLTTLSALVDEGKIRYYGVSNYSEYQLKLALGIIKDRRLNPLTSLQNRYNILSNHDDSAVLKLAQRSHVGFLAYSPLARGVLTGKYLNGAMPANSRAAQGEPLIKEYFNDADEKAVSKLKTISDESGISMSQLAFAGVLSIPGITTALLGASKASYIDDAIKAASLKLPQGVLSALKDLN</sequence>
<dbReference type="PANTHER" id="PTHR43364">
    <property type="entry name" value="NADH-SPECIFIC METHYLGLYOXAL REDUCTASE-RELATED"/>
    <property type="match status" value="1"/>
</dbReference>
<proteinExistence type="predicted"/>
<protein>
    <submittedName>
        <fullName evidence="3">Aldo/keto reductase</fullName>
    </submittedName>
</protein>
<dbReference type="InterPro" id="IPR036812">
    <property type="entry name" value="NAD(P)_OxRdtase_dom_sf"/>
</dbReference>
<feature type="domain" description="NADP-dependent oxidoreductase" evidence="2">
    <location>
        <begin position="16"/>
        <end position="321"/>
    </location>
</feature>
<dbReference type="Pfam" id="PF00248">
    <property type="entry name" value="Aldo_ket_red"/>
    <property type="match status" value="1"/>
</dbReference>
<dbReference type="RefSeq" id="WP_137630273.1">
    <property type="nucleotide sequence ID" value="NZ_BJDO01000006.1"/>
</dbReference>
<dbReference type="Gene3D" id="3.20.20.100">
    <property type="entry name" value="NADP-dependent oxidoreductase domain"/>
    <property type="match status" value="1"/>
</dbReference>
<evidence type="ECO:0000259" key="2">
    <source>
        <dbReference type="Pfam" id="PF00248"/>
    </source>
</evidence>
<name>A0ABW1T9B4_9LACO</name>
<evidence type="ECO:0000313" key="4">
    <source>
        <dbReference type="Proteomes" id="UP001596190"/>
    </source>
</evidence>
<dbReference type="EMBL" id="JBHSSA010000050">
    <property type="protein sequence ID" value="MFC6254263.1"/>
    <property type="molecule type" value="Genomic_DNA"/>
</dbReference>